<reference evidence="1" key="1">
    <citation type="submission" date="2023-04" db="EMBL/GenBank/DDBJ databases">
        <title>A chromosome-level genome assembly of the parasitoid wasp Eretmocerus hayati.</title>
        <authorList>
            <person name="Zhong Y."/>
            <person name="Liu S."/>
            <person name="Liu Y."/>
        </authorList>
    </citation>
    <scope>NUCLEOTIDE SEQUENCE</scope>
    <source>
        <strain evidence="1">ZJU_SS_LIU_2023</strain>
    </source>
</reference>
<dbReference type="Proteomes" id="UP001239111">
    <property type="component" value="Chromosome 2"/>
</dbReference>
<name>A0ACC2NVD5_9HYME</name>
<organism evidence="1 2">
    <name type="scientific">Eretmocerus hayati</name>
    <dbReference type="NCBI Taxonomy" id="131215"/>
    <lineage>
        <taxon>Eukaryota</taxon>
        <taxon>Metazoa</taxon>
        <taxon>Ecdysozoa</taxon>
        <taxon>Arthropoda</taxon>
        <taxon>Hexapoda</taxon>
        <taxon>Insecta</taxon>
        <taxon>Pterygota</taxon>
        <taxon>Neoptera</taxon>
        <taxon>Endopterygota</taxon>
        <taxon>Hymenoptera</taxon>
        <taxon>Apocrita</taxon>
        <taxon>Proctotrupomorpha</taxon>
        <taxon>Chalcidoidea</taxon>
        <taxon>Aphelinidae</taxon>
        <taxon>Aphelininae</taxon>
        <taxon>Eretmocerus</taxon>
    </lineage>
</organism>
<evidence type="ECO:0000313" key="2">
    <source>
        <dbReference type="Proteomes" id="UP001239111"/>
    </source>
</evidence>
<accession>A0ACC2NVD5</accession>
<dbReference type="EMBL" id="CM056742">
    <property type="protein sequence ID" value="KAJ8675111.1"/>
    <property type="molecule type" value="Genomic_DNA"/>
</dbReference>
<gene>
    <name evidence="1" type="ORF">QAD02_010897</name>
</gene>
<protein>
    <submittedName>
        <fullName evidence="1">Uncharacterized protein</fullName>
    </submittedName>
</protein>
<comment type="caution">
    <text evidence="1">The sequence shown here is derived from an EMBL/GenBank/DDBJ whole genome shotgun (WGS) entry which is preliminary data.</text>
</comment>
<proteinExistence type="predicted"/>
<evidence type="ECO:0000313" key="1">
    <source>
        <dbReference type="EMBL" id="KAJ8675111.1"/>
    </source>
</evidence>
<sequence>MRKWQILEFDGHPYYAFVPEDESPIKEEAIPELNDWDELHIQPDSTLDEDDDYELTDYHDEEMSQELKCPTRFNGVEIQSKKSDDAVGELYHVELESGSIRLGKLNMVSRQLSTGSDEESRDFLGFNAAGDENETVGQVHHEPKEPDSNASGDESFAGKKILKCKLCSETFDSRIAFRKHVAWTHKRKVCILEDGVYICSVCDYRSTKKQAFAAHLQRKHETRSRKRPKQHQKPQSASDGQSGEFPCEVCSFVCRSKHSLQAHFVRKHTDRYEHECSFCPKKFKVKGDLTNHVRFHHKEKPVKCNVCGKTCLNSGSLYVHQKWAHFKPEFECPVCHRRMVTQENLEQHMLAQHEKREKIVCAECGKTFTKKDSFKRHMMVHSGARPFACFMCNKAFARKSQLRQHILIHTGKRPFVCDICGKSFTQKPGLICHRKTHPGPHPPLPVMRIEDIVREFTESVLKERAAAAADGSEERAMHEKQVVEMIELLEADDDEDGEEEEEDVEFEEVEGVVEYEIGATGHDEEAFLEDKVFAEAHEIVDD</sequence>
<keyword evidence="2" id="KW-1185">Reference proteome</keyword>